<keyword evidence="4" id="KW-1185">Reference proteome</keyword>
<reference evidence="3" key="2">
    <citation type="submission" date="2020-09" db="EMBL/GenBank/DDBJ databases">
        <authorList>
            <person name="Sun Q."/>
            <person name="Kim S."/>
        </authorList>
    </citation>
    <scope>NUCLEOTIDE SEQUENCE</scope>
    <source>
        <strain evidence="3">KCTC 12988</strain>
    </source>
</reference>
<keyword evidence="2" id="KW-0732">Signal</keyword>
<protein>
    <recommendedName>
        <fullName evidence="5">DUF4198 domain-containing protein</fullName>
    </recommendedName>
</protein>
<dbReference type="AlphaFoldDB" id="A0A918TF68"/>
<sequence length="277" mass="30051">MKFNVALPAFLALFAASLLPLSAQGEAKVAMTVDLVAWGDTIEGLSLKTEGKGETLTALPFTYSTPARYTGPALMEVHQKGGSNSSGNDEEISAEDAEHESKPLVVEQKPEDLEDLSKSKDPIVRELFRRRETEPSLVALVKLPTNTKRATVLLAPAGGGLYQPYVINDDPSKLPPGKLRVHNLSPFDISMRFSGKQKADLKPGRDSVINAANGRAVYELSYKGPKGWEIQENNVIPVRPTEQTQLIVLKSDNSYFLSSDGAAGGFMQIVILRRSAS</sequence>
<accession>A0A918TF68</accession>
<feature type="chain" id="PRO_5036828048" description="DUF4198 domain-containing protein" evidence="2">
    <location>
        <begin position="24"/>
        <end position="277"/>
    </location>
</feature>
<dbReference type="Proteomes" id="UP000644507">
    <property type="component" value="Unassembled WGS sequence"/>
</dbReference>
<evidence type="ECO:0000256" key="2">
    <source>
        <dbReference type="SAM" id="SignalP"/>
    </source>
</evidence>
<comment type="caution">
    <text evidence="3">The sequence shown here is derived from an EMBL/GenBank/DDBJ whole genome shotgun (WGS) entry which is preliminary data.</text>
</comment>
<organism evidence="3 4">
    <name type="scientific">Roseibacillus persicicus</name>
    <dbReference type="NCBI Taxonomy" id="454148"/>
    <lineage>
        <taxon>Bacteria</taxon>
        <taxon>Pseudomonadati</taxon>
        <taxon>Verrucomicrobiota</taxon>
        <taxon>Verrucomicrobiia</taxon>
        <taxon>Verrucomicrobiales</taxon>
        <taxon>Verrucomicrobiaceae</taxon>
        <taxon>Roseibacillus</taxon>
    </lineage>
</organism>
<proteinExistence type="predicted"/>
<dbReference type="RefSeq" id="WP_189567338.1">
    <property type="nucleotide sequence ID" value="NZ_BMXI01000002.1"/>
</dbReference>
<evidence type="ECO:0008006" key="5">
    <source>
        <dbReference type="Google" id="ProtNLM"/>
    </source>
</evidence>
<feature type="signal peptide" evidence="2">
    <location>
        <begin position="1"/>
        <end position="23"/>
    </location>
</feature>
<evidence type="ECO:0000313" key="3">
    <source>
        <dbReference type="EMBL" id="GHC44113.1"/>
    </source>
</evidence>
<feature type="region of interest" description="Disordered" evidence="1">
    <location>
        <begin position="77"/>
        <end position="115"/>
    </location>
</feature>
<evidence type="ECO:0000313" key="4">
    <source>
        <dbReference type="Proteomes" id="UP000644507"/>
    </source>
</evidence>
<gene>
    <name evidence="3" type="ORF">GCM10007100_06680</name>
</gene>
<dbReference type="EMBL" id="BMXI01000002">
    <property type="protein sequence ID" value="GHC44113.1"/>
    <property type="molecule type" value="Genomic_DNA"/>
</dbReference>
<evidence type="ECO:0000256" key="1">
    <source>
        <dbReference type="SAM" id="MobiDB-lite"/>
    </source>
</evidence>
<reference evidence="3" key="1">
    <citation type="journal article" date="2014" name="Int. J. Syst. Evol. Microbiol.">
        <title>Complete genome sequence of Corynebacterium casei LMG S-19264T (=DSM 44701T), isolated from a smear-ripened cheese.</title>
        <authorList>
            <consortium name="US DOE Joint Genome Institute (JGI-PGF)"/>
            <person name="Walter F."/>
            <person name="Albersmeier A."/>
            <person name="Kalinowski J."/>
            <person name="Ruckert C."/>
        </authorList>
    </citation>
    <scope>NUCLEOTIDE SEQUENCE</scope>
    <source>
        <strain evidence="3">KCTC 12988</strain>
    </source>
</reference>
<feature type="compositionally biased region" description="Acidic residues" evidence="1">
    <location>
        <begin position="88"/>
        <end position="98"/>
    </location>
</feature>
<name>A0A918TF68_9BACT</name>